<dbReference type="Pfam" id="PF00551">
    <property type="entry name" value="Formyl_trans_N"/>
    <property type="match status" value="1"/>
</dbReference>
<evidence type="ECO:0000313" key="13">
    <source>
        <dbReference type="EMBL" id="KAK3732064.1"/>
    </source>
</evidence>
<sequence length="351" mass="39865">MKMRHLSHSVIRSNLKPPWRVLFFGTDEFSLPTLQALNENRMFASSESKLVDTLHIAHPWMKKASPVMKYATLYDLRGYTWPIKQLDFEYDIAVLASFGHLIPSKLVKAFPFGVINVHPSLLPRWRGAAPLHHTLLNGDSVTGISIMSIQPKVFDCGPLLAQEKVDVPPRCSQVLLRDMLAHKGSKLILQTLSDLPNSISCAKQQPDKGVCYAHKINQNMSFIDWENQTVESIDRQYRALHETTELRTEWQGMTIRLLDMLDIRHKPDIKTDVIPVPGLPVYNKADGSLWICCQDGWVGFSNIVIKKKMSAKAFYNGYLSKSRNRGITFNSKPSGLFDESYAKWISRAKPS</sequence>
<comment type="subcellular location">
    <subcellularLocation>
        <location evidence="1">Mitochondrion</location>
    </subcellularLocation>
</comment>
<dbReference type="AlphaFoldDB" id="A0AAE0Y4R0"/>
<dbReference type="GO" id="GO:0005739">
    <property type="term" value="C:mitochondrion"/>
    <property type="evidence" value="ECO:0007669"/>
    <property type="project" value="UniProtKB-SubCell"/>
</dbReference>
<dbReference type="Proteomes" id="UP001283361">
    <property type="component" value="Unassembled WGS sequence"/>
</dbReference>
<comment type="similarity">
    <text evidence="2">Belongs to the Fmt family.</text>
</comment>
<evidence type="ECO:0000256" key="4">
    <source>
        <dbReference type="ARBA" id="ARBA00014185"/>
    </source>
</evidence>
<accession>A0AAE0Y4R0</accession>
<dbReference type="GO" id="GO:0004479">
    <property type="term" value="F:methionyl-tRNA formyltransferase activity"/>
    <property type="evidence" value="ECO:0007669"/>
    <property type="project" value="UniProtKB-EC"/>
</dbReference>
<evidence type="ECO:0000256" key="10">
    <source>
        <dbReference type="ARBA" id="ARBA00057846"/>
    </source>
</evidence>
<dbReference type="InterPro" id="IPR002376">
    <property type="entry name" value="Formyl_transf_N"/>
</dbReference>
<dbReference type="InterPro" id="IPR036477">
    <property type="entry name" value="Formyl_transf_N_sf"/>
</dbReference>
<protein>
    <recommendedName>
        <fullName evidence="4">Methionyl-tRNA formyltransferase, mitochondrial</fullName>
        <ecNumber evidence="3">2.1.2.9</ecNumber>
    </recommendedName>
</protein>
<evidence type="ECO:0000256" key="3">
    <source>
        <dbReference type="ARBA" id="ARBA00012261"/>
    </source>
</evidence>
<dbReference type="EC" id="2.1.2.9" evidence="3"/>
<dbReference type="InterPro" id="IPR041711">
    <property type="entry name" value="Met-tRNA-FMT_N"/>
</dbReference>
<dbReference type="SUPFAM" id="SSF50486">
    <property type="entry name" value="FMT C-terminal domain-like"/>
    <property type="match status" value="1"/>
</dbReference>
<feature type="domain" description="Formyl transferase N-terminal" evidence="11">
    <location>
        <begin position="88"/>
        <end position="191"/>
    </location>
</feature>
<evidence type="ECO:0000256" key="8">
    <source>
        <dbReference type="ARBA" id="ARBA00023128"/>
    </source>
</evidence>
<dbReference type="PANTHER" id="PTHR11138">
    <property type="entry name" value="METHIONYL-TRNA FORMYLTRANSFERASE"/>
    <property type="match status" value="1"/>
</dbReference>
<feature type="domain" description="Formyl transferase C-terminal" evidence="12">
    <location>
        <begin position="215"/>
        <end position="318"/>
    </location>
</feature>
<comment type="catalytic activity">
    <reaction evidence="9">
        <text>L-methionyl-tRNA(fMet) + (6R)-10-formyltetrahydrofolate = N-formyl-L-methionyl-tRNA(fMet) + (6S)-5,6,7,8-tetrahydrofolate + H(+)</text>
        <dbReference type="Rhea" id="RHEA:24380"/>
        <dbReference type="Rhea" id="RHEA-COMP:9952"/>
        <dbReference type="Rhea" id="RHEA-COMP:9953"/>
        <dbReference type="ChEBI" id="CHEBI:15378"/>
        <dbReference type="ChEBI" id="CHEBI:57453"/>
        <dbReference type="ChEBI" id="CHEBI:78530"/>
        <dbReference type="ChEBI" id="CHEBI:78844"/>
        <dbReference type="ChEBI" id="CHEBI:195366"/>
        <dbReference type="EC" id="2.1.2.9"/>
    </reaction>
    <physiologicalReaction direction="left-to-right" evidence="9">
        <dbReference type="Rhea" id="RHEA:24381"/>
    </physiologicalReaction>
</comment>
<dbReference type="CDD" id="cd08646">
    <property type="entry name" value="FMT_core_Met-tRNA-FMT_N"/>
    <property type="match status" value="1"/>
</dbReference>
<evidence type="ECO:0000259" key="11">
    <source>
        <dbReference type="Pfam" id="PF00551"/>
    </source>
</evidence>
<evidence type="ECO:0000256" key="7">
    <source>
        <dbReference type="ARBA" id="ARBA00022946"/>
    </source>
</evidence>
<dbReference type="InterPro" id="IPR005793">
    <property type="entry name" value="Formyl_trans_C"/>
</dbReference>
<evidence type="ECO:0000256" key="1">
    <source>
        <dbReference type="ARBA" id="ARBA00004173"/>
    </source>
</evidence>
<dbReference type="SUPFAM" id="SSF53328">
    <property type="entry name" value="Formyltransferase"/>
    <property type="match status" value="1"/>
</dbReference>
<evidence type="ECO:0000313" key="14">
    <source>
        <dbReference type="Proteomes" id="UP001283361"/>
    </source>
</evidence>
<dbReference type="InterPro" id="IPR011034">
    <property type="entry name" value="Formyl_transferase-like_C_sf"/>
</dbReference>
<evidence type="ECO:0000259" key="12">
    <source>
        <dbReference type="Pfam" id="PF02911"/>
    </source>
</evidence>
<gene>
    <name evidence="13" type="ORF">RRG08_026449</name>
</gene>
<keyword evidence="6" id="KW-0648">Protein biosynthesis</keyword>
<reference evidence="13" key="1">
    <citation type="journal article" date="2023" name="G3 (Bethesda)">
        <title>A reference genome for the long-term kleptoplast-retaining sea slug Elysia crispata morphotype clarki.</title>
        <authorList>
            <person name="Eastman K.E."/>
            <person name="Pendleton A.L."/>
            <person name="Shaikh M.A."/>
            <person name="Suttiyut T."/>
            <person name="Ogas R."/>
            <person name="Tomko P."/>
            <person name="Gavelis G."/>
            <person name="Widhalm J.R."/>
            <person name="Wisecaver J.H."/>
        </authorList>
    </citation>
    <scope>NUCLEOTIDE SEQUENCE</scope>
    <source>
        <strain evidence="13">ECLA1</strain>
    </source>
</reference>
<dbReference type="NCBIfam" id="TIGR00460">
    <property type="entry name" value="fmt"/>
    <property type="match status" value="1"/>
</dbReference>
<dbReference type="EMBL" id="JAWDGP010006980">
    <property type="protein sequence ID" value="KAK3732064.1"/>
    <property type="molecule type" value="Genomic_DNA"/>
</dbReference>
<evidence type="ECO:0000256" key="9">
    <source>
        <dbReference type="ARBA" id="ARBA00052555"/>
    </source>
</evidence>
<dbReference type="InterPro" id="IPR005794">
    <property type="entry name" value="Fmt"/>
</dbReference>
<comment type="function">
    <text evidence="10">Methionyl-tRNA formyltransferase that formylates methionyl-tRNA in mitochondria and is crucial for translation initiation.</text>
</comment>
<dbReference type="Gene3D" id="3.40.50.12230">
    <property type="match status" value="1"/>
</dbReference>
<keyword evidence="5" id="KW-0808">Transferase</keyword>
<proteinExistence type="inferred from homology"/>
<keyword evidence="14" id="KW-1185">Reference proteome</keyword>
<dbReference type="FunFam" id="3.40.50.12230:FF:000003">
    <property type="entry name" value="methionyl-tRNA formyltransferase, mitochondrial"/>
    <property type="match status" value="1"/>
</dbReference>
<organism evidence="13 14">
    <name type="scientific">Elysia crispata</name>
    <name type="common">lettuce slug</name>
    <dbReference type="NCBI Taxonomy" id="231223"/>
    <lineage>
        <taxon>Eukaryota</taxon>
        <taxon>Metazoa</taxon>
        <taxon>Spiralia</taxon>
        <taxon>Lophotrochozoa</taxon>
        <taxon>Mollusca</taxon>
        <taxon>Gastropoda</taxon>
        <taxon>Heterobranchia</taxon>
        <taxon>Euthyneura</taxon>
        <taxon>Panpulmonata</taxon>
        <taxon>Sacoglossa</taxon>
        <taxon>Placobranchoidea</taxon>
        <taxon>Plakobranchidae</taxon>
        <taxon>Elysia</taxon>
    </lineage>
</organism>
<dbReference type="Pfam" id="PF02911">
    <property type="entry name" value="Formyl_trans_C"/>
    <property type="match status" value="1"/>
</dbReference>
<keyword evidence="7" id="KW-0809">Transit peptide</keyword>
<evidence type="ECO:0000256" key="2">
    <source>
        <dbReference type="ARBA" id="ARBA00010699"/>
    </source>
</evidence>
<name>A0AAE0Y4R0_9GAST</name>
<evidence type="ECO:0000256" key="5">
    <source>
        <dbReference type="ARBA" id="ARBA00022679"/>
    </source>
</evidence>
<keyword evidence="8" id="KW-0496">Mitochondrion</keyword>
<comment type="caution">
    <text evidence="13">The sequence shown here is derived from an EMBL/GenBank/DDBJ whole genome shotgun (WGS) entry which is preliminary data.</text>
</comment>
<dbReference type="PANTHER" id="PTHR11138:SF5">
    <property type="entry name" value="METHIONYL-TRNA FORMYLTRANSFERASE, MITOCHONDRIAL"/>
    <property type="match status" value="1"/>
</dbReference>
<evidence type="ECO:0000256" key="6">
    <source>
        <dbReference type="ARBA" id="ARBA00022917"/>
    </source>
</evidence>